<organism evidence="2 3">
    <name type="scientific">Methylobacterium tarhaniae</name>
    <dbReference type="NCBI Taxonomy" id="1187852"/>
    <lineage>
        <taxon>Bacteria</taxon>
        <taxon>Pseudomonadati</taxon>
        <taxon>Pseudomonadota</taxon>
        <taxon>Alphaproteobacteria</taxon>
        <taxon>Hyphomicrobiales</taxon>
        <taxon>Methylobacteriaceae</taxon>
        <taxon>Methylobacterium</taxon>
    </lineage>
</organism>
<dbReference type="Proteomes" id="UP000036449">
    <property type="component" value="Unassembled WGS sequence"/>
</dbReference>
<sequence>MAWKRARPVPDAAGRALSRPVAGPGLPARTPGLTLRQIRPRATPSVPGPCPKGPGSAALASRACGLAGTRPGHQAGTLSWPFDWGRSEAALAAIQAGRAAPIEPVLPDLEVDGRRLPFRPSDPGTSAPP</sequence>
<dbReference type="OrthoDB" id="7402611at2"/>
<accession>A0A0J6TFU3</accession>
<protein>
    <submittedName>
        <fullName evidence="2">Uncharacterized protein</fullName>
    </submittedName>
</protein>
<dbReference type="EMBL" id="LABZ01000008">
    <property type="protein sequence ID" value="KMO44802.1"/>
    <property type="molecule type" value="Genomic_DNA"/>
</dbReference>
<name>A0A0J6TFU3_9HYPH</name>
<evidence type="ECO:0000313" key="2">
    <source>
        <dbReference type="EMBL" id="KMO44802.1"/>
    </source>
</evidence>
<dbReference type="PATRIC" id="fig|1187852.3.peg.6513"/>
<dbReference type="RefSeq" id="WP_048449050.1">
    <property type="nucleotide sequence ID" value="NZ_LABZ01000008.1"/>
</dbReference>
<proteinExistence type="predicted"/>
<keyword evidence="3" id="KW-1185">Reference proteome</keyword>
<evidence type="ECO:0000256" key="1">
    <source>
        <dbReference type="SAM" id="MobiDB-lite"/>
    </source>
</evidence>
<gene>
    <name evidence="2" type="ORF">VQ03_01355</name>
</gene>
<feature type="region of interest" description="Disordered" evidence="1">
    <location>
        <begin position="1"/>
        <end position="32"/>
    </location>
</feature>
<dbReference type="AlphaFoldDB" id="A0A0J6TFU3"/>
<reference evidence="2 3" key="1">
    <citation type="submission" date="2015-03" db="EMBL/GenBank/DDBJ databases">
        <title>Genome sequencing of Methylobacterium tarhaniae DSM 25844.</title>
        <authorList>
            <person name="Chaudhry V."/>
            <person name="Patil P.B."/>
        </authorList>
    </citation>
    <scope>NUCLEOTIDE SEQUENCE [LARGE SCALE GENOMIC DNA]</scope>
    <source>
        <strain evidence="2 3">DSM 25844</strain>
    </source>
</reference>
<evidence type="ECO:0000313" key="3">
    <source>
        <dbReference type="Proteomes" id="UP000036449"/>
    </source>
</evidence>
<comment type="caution">
    <text evidence="2">The sequence shown here is derived from an EMBL/GenBank/DDBJ whole genome shotgun (WGS) entry which is preliminary data.</text>
</comment>